<sequence length="424" mass="44643">MTKNTFRNASRRAGTALLGAGLALTAVPTAAAALTSPERPPAAPGKKADPRGTVVSATRVAHMSGDEAGRYLTAISPDFGTPAPRHGVDTYRVVYRTISATGAPTTASGVVSLPARTAGRTLRAVSYAHGTHASRDMAGSVDEQGQSRVAAIYYAAAGYAGVAPDYLGLGLGPGHHPYMDAASEASASLDMLRAARAVAASHGRVLNPRVLVTGFSQGGHAAMALGRELQNGADRHLRLGALAPISGPYDIRDAQIPASLSEDGPLAPRASVFYLSYVSVAWNRLHHIYDSPSQVFNAPHDKAVEGLFNGTTGEEEIVTRLPGTIRELATPRYLRQLEHPSGALLRAIRSADGTCDWRPRVPVRIYGASGDEHVAFANARSCARTLRAHGARPQVVDYGPDAGHDATVFKGLPDTLRWFQALGR</sequence>
<comment type="caution">
    <text evidence="3">The sequence shown here is derived from an EMBL/GenBank/DDBJ whole genome shotgun (WGS) entry which is preliminary data.</text>
</comment>
<dbReference type="RefSeq" id="WP_378282296.1">
    <property type="nucleotide sequence ID" value="NZ_JBHSON010000016.1"/>
</dbReference>
<dbReference type="EMBL" id="JBHSON010000016">
    <property type="protein sequence ID" value="MFC5746675.1"/>
    <property type="molecule type" value="Genomic_DNA"/>
</dbReference>
<dbReference type="Gene3D" id="3.40.50.1820">
    <property type="entry name" value="alpha/beta hydrolase"/>
    <property type="match status" value="1"/>
</dbReference>
<dbReference type="PANTHER" id="PTHR34853">
    <property type="match status" value="1"/>
</dbReference>
<reference evidence="4" key="1">
    <citation type="journal article" date="2019" name="Int. J. Syst. Evol. Microbiol.">
        <title>The Global Catalogue of Microorganisms (GCM) 10K type strain sequencing project: providing services to taxonomists for standard genome sequencing and annotation.</title>
        <authorList>
            <consortium name="The Broad Institute Genomics Platform"/>
            <consortium name="The Broad Institute Genome Sequencing Center for Infectious Disease"/>
            <person name="Wu L."/>
            <person name="Ma J."/>
        </authorList>
    </citation>
    <scope>NUCLEOTIDE SEQUENCE [LARGE SCALE GENOMIC DNA]</scope>
    <source>
        <strain evidence="4">KCTC 42087</strain>
    </source>
</reference>
<evidence type="ECO:0000313" key="4">
    <source>
        <dbReference type="Proteomes" id="UP001596074"/>
    </source>
</evidence>
<feature type="region of interest" description="Disordered" evidence="1">
    <location>
        <begin position="33"/>
        <end position="53"/>
    </location>
</feature>
<keyword evidence="4" id="KW-1185">Reference proteome</keyword>
<evidence type="ECO:0000256" key="2">
    <source>
        <dbReference type="SAM" id="SignalP"/>
    </source>
</evidence>
<dbReference type="PIRSF" id="PIRSF029171">
    <property type="entry name" value="Esterase_LipA"/>
    <property type="match status" value="1"/>
</dbReference>
<evidence type="ECO:0000256" key="1">
    <source>
        <dbReference type="SAM" id="MobiDB-lite"/>
    </source>
</evidence>
<evidence type="ECO:0000313" key="3">
    <source>
        <dbReference type="EMBL" id="MFC5746675.1"/>
    </source>
</evidence>
<accession>A0ABW1A0L8</accession>
<organism evidence="3 4">
    <name type="scientific">Actinomadura rugatobispora</name>
    <dbReference type="NCBI Taxonomy" id="1994"/>
    <lineage>
        <taxon>Bacteria</taxon>
        <taxon>Bacillati</taxon>
        <taxon>Actinomycetota</taxon>
        <taxon>Actinomycetes</taxon>
        <taxon>Streptosporangiales</taxon>
        <taxon>Thermomonosporaceae</taxon>
        <taxon>Actinomadura</taxon>
    </lineage>
</organism>
<feature type="chain" id="PRO_5045220883" description="Alpha/beta hydrolase" evidence="2">
    <location>
        <begin position="33"/>
        <end position="424"/>
    </location>
</feature>
<dbReference type="Proteomes" id="UP001596074">
    <property type="component" value="Unassembled WGS sequence"/>
</dbReference>
<gene>
    <name evidence="3" type="ORF">ACFPZN_13705</name>
</gene>
<evidence type="ECO:0008006" key="5">
    <source>
        <dbReference type="Google" id="ProtNLM"/>
    </source>
</evidence>
<dbReference type="InterPro" id="IPR029058">
    <property type="entry name" value="AB_hydrolase_fold"/>
</dbReference>
<dbReference type="SUPFAM" id="SSF53474">
    <property type="entry name" value="alpha/beta-Hydrolases"/>
    <property type="match status" value="1"/>
</dbReference>
<name>A0ABW1A0L8_9ACTN</name>
<protein>
    <recommendedName>
        <fullName evidence="5">Alpha/beta hydrolase</fullName>
    </recommendedName>
</protein>
<feature type="signal peptide" evidence="2">
    <location>
        <begin position="1"/>
        <end position="32"/>
    </location>
</feature>
<dbReference type="PANTHER" id="PTHR34853:SF1">
    <property type="entry name" value="LIPASE 5"/>
    <property type="match status" value="1"/>
</dbReference>
<keyword evidence="2" id="KW-0732">Signal</keyword>
<dbReference type="Gene3D" id="1.10.260.160">
    <property type="match status" value="1"/>
</dbReference>
<proteinExistence type="predicted"/>
<dbReference type="InterPro" id="IPR005152">
    <property type="entry name" value="Lipase_secreted"/>
</dbReference>